<proteinExistence type="predicted"/>
<dbReference type="Proteomes" id="UP000078046">
    <property type="component" value="Unassembled WGS sequence"/>
</dbReference>
<dbReference type="GO" id="GO:0032053">
    <property type="term" value="P:ciliary basal body organization"/>
    <property type="evidence" value="ECO:0007669"/>
    <property type="project" value="TreeGrafter"/>
</dbReference>
<dbReference type="EMBL" id="LWCA01003184">
    <property type="protein sequence ID" value="OAF63563.1"/>
    <property type="molecule type" value="Genomic_DNA"/>
</dbReference>
<dbReference type="GO" id="GO:0007099">
    <property type="term" value="P:centriole replication"/>
    <property type="evidence" value="ECO:0007669"/>
    <property type="project" value="InterPro"/>
</dbReference>
<sequence length="177" mass="20766">MKKDSLVDIPNLENMINVHEQTMDNIDINMELNPQTLSVESAKCLNSLKNFKYKNIYNNVTHCRPNIDTFLANPDIQQKLHRLPSLVRGYLDRRIWTSDTIQNLIKTHRDALMLLSKLYNDNSEKSSEKFNLQRRLIVQVGSVRLEMCDIFVASTIADKMRLISMIRKKKQDLKFRN</sequence>
<dbReference type="PANTHER" id="PTHR13594:SF1">
    <property type="entry name" value="CENTRIOLAR COILED-COIL PROTEIN OF 110 KDA"/>
    <property type="match status" value="1"/>
</dbReference>
<keyword evidence="2" id="KW-1185">Reference proteome</keyword>
<name>A0A177AQB4_9BILA</name>
<dbReference type="GO" id="GO:1903723">
    <property type="term" value="P:negative regulation of centriole elongation"/>
    <property type="evidence" value="ECO:0007669"/>
    <property type="project" value="TreeGrafter"/>
</dbReference>
<organism evidence="1 2">
    <name type="scientific">Intoshia linei</name>
    <dbReference type="NCBI Taxonomy" id="1819745"/>
    <lineage>
        <taxon>Eukaryota</taxon>
        <taxon>Metazoa</taxon>
        <taxon>Spiralia</taxon>
        <taxon>Lophotrochozoa</taxon>
        <taxon>Mesozoa</taxon>
        <taxon>Orthonectida</taxon>
        <taxon>Rhopaluridae</taxon>
        <taxon>Intoshia</taxon>
    </lineage>
</organism>
<feature type="non-terminal residue" evidence="1">
    <location>
        <position position="177"/>
    </location>
</feature>
<dbReference type="OrthoDB" id="10028852at2759"/>
<dbReference type="PANTHER" id="PTHR13594">
    <property type="entry name" value="CENTRIOLAR COILED-COIL PROTEIN OF 110 KDA"/>
    <property type="match status" value="1"/>
</dbReference>
<accession>A0A177AQB4</accession>
<evidence type="ECO:0000313" key="1">
    <source>
        <dbReference type="EMBL" id="OAF63563.1"/>
    </source>
</evidence>
<dbReference type="AlphaFoldDB" id="A0A177AQB4"/>
<gene>
    <name evidence="1" type="ORF">A3Q56_08728</name>
</gene>
<evidence type="ECO:0000313" key="2">
    <source>
        <dbReference type="Proteomes" id="UP000078046"/>
    </source>
</evidence>
<dbReference type="InterPro" id="IPR033207">
    <property type="entry name" value="CCP110"/>
</dbReference>
<protein>
    <submittedName>
        <fullName evidence="1">Uncharacterized protein</fullName>
    </submittedName>
</protein>
<dbReference type="GO" id="GO:0032465">
    <property type="term" value="P:regulation of cytokinesis"/>
    <property type="evidence" value="ECO:0007669"/>
    <property type="project" value="InterPro"/>
</dbReference>
<dbReference type="GO" id="GO:0005814">
    <property type="term" value="C:centriole"/>
    <property type="evidence" value="ECO:0007669"/>
    <property type="project" value="InterPro"/>
</dbReference>
<comment type="caution">
    <text evidence="1">The sequence shown here is derived from an EMBL/GenBank/DDBJ whole genome shotgun (WGS) entry which is preliminary data.</text>
</comment>
<reference evidence="1 2" key="1">
    <citation type="submission" date="2016-04" db="EMBL/GenBank/DDBJ databases">
        <title>The genome of Intoshia linei affirms orthonectids as highly simplified spiralians.</title>
        <authorList>
            <person name="Mikhailov K.V."/>
            <person name="Slusarev G.S."/>
            <person name="Nikitin M.A."/>
            <person name="Logacheva M.D."/>
            <person name="Penin A."/>
            <person name="Aleoshin V."/>
            <person name="Panchin Y.V."/>
        </authorList>
    </citation>
    <scope>NUCLEOTIDE SEQUENCE [LARGE SCALE GENOMIC DNA]</scope>
    <source>
        <strain evidence="1">Intl2013</strain>
        <tissue evidence="1">Whole animal</tissue>
    </source>
</reference>